<dbReference type="PANTHER" id="PTHR11933:SF5">
    <property type="entry name" value="MITOCHONDRIAL TRNA-SPECIFIC 2-THIOURIDYLASE 1"/>
    <property type="match status" value="1"/>
</dbReference>
<keyword evidence="12" id="KW-0489">Methyltransferase</keyword>
<dbReference type="GO" id="GO:0005524">
    <property type="term" value="F:ATP binding"/>
    <property type="evidence" value="ECO:0007669"/>
    <property type="project" value="UniProtKB-KW"/>
</dbReference>
<dbReference type="CDD" id="cd01998">
    <property type="entry name" value="MnmA_TRMU-like"/>
    <property type="match status" value="1"/>
</dbReference>
<keyword evidence="2" id="KW-0820">tRNA-binding</keyword>
<keyword evidence="5" id="KW-0547">Nucleotide-binding</keyword>
<keyword evidence="8" id="KW-1015">Disulfide bond</keyword>
<evidence type="ECO:0000256" key="6">
    <source>
        <dbReference type="ARBA" id="ARBA00022840"/>
    </source>
</evidence>
<dbReference type="GeneID" id="73802507"/>
<evidence type="ECO:0000313" key="13">
    <source>
        <dbReference type="Proteomes" id="UP000187417"/>
    </source>
</evidence>
<gene>
    <name evidence="12" type="ORF">BHV66_07665</name>
</gene>
<proteinExistence type="predicted"/>
<name>A0A1Q6F4G3_9BACT</name>
<dbReference type="Gene3D" id="2.30.30.280">
    <property type="entry name" value="Adenine nucleotide alpha hydrolases-like domains"/>
    <property type="match status" value="1"/>
</dbReference>
<comment type="catalytic activity">
    <reaction evidence="9">
        <text>S-sulfanyl-L-cysteinyl-[protein] + uridine(34) in tRNA + AH2 + ATP = 2-thiouridine(34) in tRNA + L-cysteinyl-[protein] + A + AMP + diphosphate + H(+)</text>
        <dbReference type="Rhea" id="RHEA:47032"/>
        <dbReference type="Rhea" id="RHEA-COMP:10131"/>
        <dbReference type="Rhea" id="RHEA-COMP:11726"/>
        <dbReference type="Rhea" id="RHEA-COMP:11727"/>
        <dbReference type="Rhea" id="RHEA-COMP:11728"/>
        <dbReference type="ChEBI" id="CHEBI:13193"/>
        <dbReference type="ChEBI" id="CHEBI:15378"/>
        <dbReference type="ChEBI" id="CHEBI:17499"/>
        <dbReference type="ChEBI" id="CHEBI:29950"/>
        <dbReference type="ChEBI" id="CHEBI:30616"/>
        <dbReference type="ChEBI" id="CHEBI:33019"/>
        <dbReference type="ChEBI" id="CHEBI:61963"/>
        <dbReference type="ChEBI" id="CHEBI:65315"/>
        <dbReference type="ChEBI" id="CHEBI:87170"/>
        <dbReference type="ChEBI" id="CHEBI:456215"/>
        <dbReference type="EC" id="2.8.1.13"/>
    </reaction>
</comment>
<keyword evidence="3 12" id="KW-0808">Transferase</keyword>
<feature type="domain" description="tRNA-specific 2-thiouridylase MnmA-like central" evidence="11">
    <location>
        <begin position="201"/>
        <end position="251"/>
    </location>
</feature>
<dbReference type="GO" id="GO:0002143">
    <property type="term" value="P:tRNA wobble position uridine thiolation"/>
    <property type="evidence" value="ECO:0007669"/>
    <property type="project" value="TreeGrafter"/>
</dbReference>
<dbReference type="InterPro" id="IPR014729">
    <property type="entry name" value="Rossmann-like_a/b/a_fold"/>
</dbReference>
<keyword evidence="7" id="KW-0694">RNA-binding</keyword>
<evidence type="ECO:0000313" key="12">
    <source>
        <dbReference type="EMBL" id="OKY93777.1"/>
    </source>
</evidence>
<dbReference type="RefSeq" id="WP_004328025.1">
    <property type="nucleotide sequence ID" value="NZ_BAAFKT010000006.1"/>
</dbReference>
<dbReference type="GO" id="GO:0103016">
    <property type="term" value="F:tRNA-uridine 2-sulfurtransferase activity"/>
    <property type="evidence" value="ECO:0007669"/>
    <property type="project" value="UniProtKB-EC"/>
</dbReference>
<sequence length="339" mass="37458">MKDNRVLLGFSGGIDSFAAVGLLQAAGYHVTALTLDMRGDSALLEKARLRAGALGIPWRMRSVRERFEREVVDYFTDSYFRGCTPAPCTRCNSRIKWPCLAAEADALGIRHIATGHYFRITSAGGKRYVTRAADNRKDQSYYLWDLPQEILDRVLTPMGTVIKRNIVEELADRRESMGVCFLEGRPCRDFLRSRDKTEALRPGPIIDSAGHRLGTHDGAALYTIGQKKGLDLPPGWAVVAIDTAANRIVAGEEKLLLHRTLEVGECRLIESDEVFGARDIRAVIRGIGRNPEGYAAVFPAASGIRIELEDPAWAPAAGQPVVLYRGERVVGGGILERYY</sequence>
<dbReference type="EMBL" id="MNQH01000032">
    <property type="protein sequence ID" value="OKY93777.1"/>
    <property type="molecule type" value="Genomic_DNA"/>
</dbReference>
<dbReference type="InterPro" id="IPR004506">
    <property type="entry name" value="MnmA-like"/>
</dbReference>
<organism evidence="12 13">
    <name type="scientific">Alistipes putredinis</name>
    <dbReference type="NCBI Taxonomy" id="28117"/>
    <lineage>
        <taxon>Bacteria</taxon>
        <taxon>Pseudomonadati</taxon>
        <taxon>Bacteroidota</taxon>
        <taxon>Bacteroidia</taxon>
        <taxon>Bacteroidales</taxon>
        <taxon>Rikenellaceae</taxon>
        <taxon>Alistipes</taxon>
    </lineage>
</organism>
<dbReference type="GO" id="GO:0008168">
    <property type="term" value="F:methyltransferase activity"/>
    <property type="evidence" value="ECO:0007669"/>
    <property type="project" value="UniProtKB-KW"/>
</dbReference>
<dbReference type="InterPro" id="IPR023382">
    <property type="entry name" value="MnmA-like_central_sf"/>
</dbReference>
<evidence type="ECO:0000256" key="5">
    <source>
        <dbReference type="ARBA" id="ARBA00022741"/>
    </source>
</evidence>
<evidence type="ECO:0000256" key="7">
    <source>
        <dbReference type="ARBA" id="ARBA00022884"/>
    </source>
</evidence>
<keyword evidence="4" id="KW-0819">tRNA processing</keyword>
<evidence type="ECO:0000256" key="3">
    <source>
        <dbReference type="ARBA" id="ARBA00022679"/>
    </source>
</evidence>
<evidence type="ECO:0000259" key="11">
    <source>
        <dbReference type="Pfam" id="PF20259"/>
    </source>
</evidence>
<dbReference type="EC" id="2.8.1.13" evidence="1"/>
<dbReference type="GO" id="GO:0000049">
    <property type="term" value="F:tRNA binding"/>
    <property type="evidence" value="ECO:0007669"/>
    <property type="project" value="UniProtKB-KW"/>
</dbReference>
<dbReference type="Pfam" id="PF20259">
    <property type="entry name" value="tRNA_Me_trans_M"/>
    <property type="match status" value="1"/>
</dbReference>
<evidence type="ECO:0000259" key="10">
    <source>
        <dbReference type="Pfam" id="PF20258"/>
    </source>
</evidence>
<dbReference type="SUPFAM" id="SSF52402">
    <property type="entry name" value="Adenine nucleotide alpha hydrolases-like"/>
    <property type="match status" value="1"/>
</dbReference>
<evidence type="ECO:0000256" key="2">
    <source>
        <dbReference type="ARBA" id="ARBA00022555"/>
    </source>
</evidence>
<dbReference type="STRING" id="28117.BHV66_07665"/>
<dbReference type="InterPro" id="IPR046885">
    <property type="entry name" value="MnmA-like_C"/>
</dbReference>
<evidence type="ECO:0000256" key="9">
    <source>
        <dbReference type="ARBA" id="ARBA00051542"/>
    </source>
</evidence>
<reference evidence="12 13" key="1">
    <citation type="journal article" date="2016" name="Nat. Biotechnol.">
        <title>Measurement of bacterial replication rates in microbial communities.</title>
        <authorList>
            <person name="Brown C.T."/>
            <person name="Olm M.R."/>
            <person name="Thomas B.C."/>
            <person name="Banfield J.F."/>
        </authorList>
    </citation>
    <scope>NUCLEOTIDE SEQUENCE [LARGE SCALE GENOMIC DNA]</scope>
    <source>
        <strain evidence="12">CAG:67_53_122</strain>
    </source>
</reference>
<comment type="caution">
    <text evidence="12">The sequence shown here is derived from an EMBL/GenBank/DDBJ whole genome shotgun (WGS) entry which is preliminary data.</text>
</comment>
<dbReference type="InterPro" id="IPR046884">
    <property type="entry name" value="MnmA-like_central"/>
</dbReference>
<dbReference type="Gene3D" id="3.40.50.620">
    <property type="entry name" value="HUPs"/>
    <property type="match status" value="1"/>
</dbReference>
<accession>A0A1Q6F4G3</accession>
<dbReference type="Proteomes" id="UP000187417">
    <property type="component" value="Unassembled WGS sequence"/>
</dbReference>
<dbReference type="Pfam" id="PF03054">
    <property type="entry name" value="tRNA_Me_trans"/>
    <property type="match status" value="1"/>
</dbReference>
<dbReference type="AlphaFoldDB" id="A0A1Q6F4G3"/>
<evidence type="ECO:0000256" key="1">
    <source>
        <dbReference type="ARBA" id="ARBA00011949"/>
    </source>
</evidence>
<keyword evidence="6" id="KW-0067">ATP-binding</keyword>
<dbReference type="PANTHER" id="PTHR11933">
    <property type="entry name" value="TRNA 5-METHYLAMINOMETHYL-2-THIOURIDYLATE -METHYLTRANSFERASE"/>
    <property type="match status" value="1"/>
</dbReference>
<dbReference type="Gene3D" id="2.40.30.10">
    <property type="entry name" value="Translation factors"/>
    <property type="match status" value="1"/>
</dbReference>
<evidence type="ECO:0000256" key="8">
    <source>
        <dbReference type="ARBA" id="ARBA00023157"/>
    </source>
</evidence>
<evidence type="ECO:0000256" key="4">
    <source>
        <dbReference type="ARBA" id="ARBA00022694"/>
    </source>
</evidence>
<dbReference type="Pfam" id="PF20258">
    <property type="entry name" value="tRNA_Me_trans_C"/>
    <property type="match status" value="1"/>
</dbReference>
<feature type="domain" description="tRNA-specific 2-thiouridylase MnmA-like C-terminal" evidence="10">
    <location>
        <begin position="301"/>
        <end position="334"/>
    </location>
</feature>
<protein>
    <recommendedName>
        <fullName evidence="1">tRNA-uridine 2-sulfurtransferase</fullName>
        <ecNumber evidence="1">2.8.1.13</ecNumber>
    </recommendedName>
</protein>
<dbReference type="GO" id="GO:0032259">
    <property type="term" value="P:methylation"/>
    <property type="evidence" value="ECO:0007669"/>
    <property type="project" value="UniProtKB-KW"/>
</dbReference>